<evidence type="ECO:0000313" key="6">
    <source>
        <dbReference type="Proteomes" id="UP000269396"/>
    </source>
</evidence>
<evidence type="ECO:0000259" key="4">
    <source>
        <dbReference type="Pfam" id="PF11904"/>
    </source>
</evidence>
<gene>
    <name evidence="5" type="ORF">SMTD_LOCUS15421</name>
</gene>
<dbReference type="EMBL" id="UZAL01035831">
    <property type="protein sequence ID" value="VDP68568.1"/>
    <property type="molecule type" value="Genomic_DNA"/>
</dbReference>
<sequence>MVQTLAFLLVNSGQVFVSKFDFIDKNLAAQEAIATGDPELVKLILVHRDAQIVRHQAVIVADLLQKLRETPDFYIEMKWEFTSWRKLLYSHHIINFGETVERLVDVLPKFVLVPLVSRMCPSDVCRVWKCGSNVRIDTNLLGFNGSASWVRGHLSYMFRAGATAAAQLFVREPSESTIANKLTQPIFVTYLDTDKIEFEKSKSGILGWRSDRKETINNHPCQVG</sequence>
<dbReference type="AlphaFoldDB" id="A0A183PM35"/>
<organism evidence="5 6">
    <name type="scientific">Schistosoma mattheei</name>
    <dbReference type="NCBI Taxonomy" id="31246"/>
    <lineage>
        <taxon>Eukaryota</taxon>
        <taxon>Metazoa</taxon>
        <taxon>Spiralia</taxon>
        <taxon>Lophotrochozoa</taxon>
        <taxon>Platyhelminthes</taxon>
        <taxon>Trematoda</taxon>
        <taxon>Digenea</taxon>
        <taxon>Strigeidida</taxon>
        <taxon>Schistosomatoidea</taxon>
        <taxon>Schistosomatidae</taxon>
        <taxon>Schistosoma</taxon>
    </lineage>
</organism>
<dbReference type="GO" id="GO:0012505">
    <property type="term" value="C:endomembrane system"/>
    <property type="evidence" value="ECO:0007669"/>
    <property type="project" value="UniProtKB-SubCell"/>
</dbReference>
<dbReference type="Pfam" id="PF11904">
    <property type="entry name" value="ANKRD13_C"/>
    <property type="match status" value="1"/>
</dbReference>
<keyword evidence="6" id="KW-1185">Reference proteome</keyword>
<evidence type="ECO:0000256" key="2">
    <source>
        <dbReference type="ARBA" id="ARBA00022737"/>
    </source>
</evidence>
<reference evidence="5 6" key="1">
    <citation type="submission" date="2018-11" db="EMBL/GenBank/DDBJ databases">
        <authorList>
            <consortium name="Pathogen Informatics"/>
        </authorList>
    </citation>
    <scope>NUCLEOTIDE SEQUENCE [LARGE SCALE GENOMIC DNA]</scope>
    <source>
        <strain>Denwood</strain>
        <strain evidence="6">Zambia</strain>
    </source>
</reference>
<keyword evidence="2" id="KW-0677">Repeat</keyword>
<accession>A0A183PM35</accession>
<dbReference type="GO" id="GO:0005737">
    <property type="term" value="C:cytoplasm"/>
    <property type="evidence" value="ECO:0007669"/>
    <property type="project" value="TreeGrafter"/>
</dbReference>
<proteinExistence type="predicted"/>
<protein>
    <recommendedName>
        <fullName evidence="4">Ankyrin repeat domain-containing protein</fullName>
    </recommendedName>
</protein>
<evidence type="ECO:0000256" key="1">
    <source>
        <dbReference type="ARBA" id="ARBA00004308"/>
    </source>
</evidence>
<keyword evidence="3" id="KW-0472">Membrane</keyword>
<dbReference type="STRING" id="31246.A0A183PM35"/>
<dbReference type="PANTHER" id="PTHR12447">
    <property type="entry name" value="ANKYRIN REPEAT DOMAIN-CONTAINING PROTEIN 13"/>
    <property type="match status" value="1"/>
</dbReference>
<dbReference type="InterPro" id="IPR021832">
    <property type="entry name" value="ANKRD13"/>
</dbReference>
<evidence type="ECO:0000256" key="3">
    <source>
        <dbReference type="ARBA" id="ARBA00023136"/>
    </source>
</evidence>
<dbReference type="InterPro" id="IPR055285">
    <property type="entry name" value="ANKRD13_C"/>
</dbReference>
<feature type="domain" description="Ankyrin repeat" evidence="4">
    <location>
        <begin position="135"/>
        <end position="223"/>
    </location>
</feature>
<comment type="subcellular location">
    <subcellularLocation>
        <location evidence="1">Endomembrane system</location>
    </subcellularLocation>
</comment>
<evidence type="ECO:0000313" key="5">
    <source>
        <dbReference type="EMBL" id="VDP68568.1"/>
    </source>
</evidence>
<dbReference type="PANTHER" id="PTHR12447:SF31">
    <property type="entry name" value="LD31969P"/>
    <property type="match status" value="1"/>
</dbReference>
<dbReference type="Proteomes" id="UP000269396">
    <property type="component" value="Unassembled WGS sequence"/>
</dbReference>
<name>A0A183PM35_9TREM</name>